<evidence type="ECO:0000313" key="2">
    <source>
        <dbReference type="EMBL" id="QDG54709.1"/>
    </source>
</evidence>
<gene>
    <name evidence="2" type="ORF">FIV42_29385</name>
</gene>
<sequence length="604" mass="66081">MAAKFRTVSLYLLLIALSGVSLFGCGDGAVNTNVDQSRADEDGTAPQLGDDYFMVPAGATDLIGNVTETVELKVFLYKKTTGEPAFNQNIAFEIIEPVDQTDTTLSAFNSATSEDGGASVDLRLGAQPQTLKVKADHGSSNGVTFTVDIRPLETGDLEITMVNTGASVMQLADIDLRLYRDGDYSCSEFRPLSPREEGDLSTYVAGTISERVKFEELGTRERFMVTAVGRGDRGQIAGAGCIEDIEIRPDEITRKELLLQLIPLNPVGRYDVTSHWDFSQALEDSGAVGSTIMRILDFFENPGQTLYDEVMNLLQQFLGLGGTAMDQFLSLTGLEDDFVNMVNNWINNNDALAPLMRAGQDLRNVVANLEVHSELTIGKMSSNYEFRGTDNWLGITLYWRWDCDANSPPDCGAINIQADADGDFGDLGIMSSEWTGRVAAYNQLQIDMHPLSLRYGRLIMYILNDVIIPELTDGNASSLSEAFSYWICDGLGTSITGSDGEMCVDLAVWDGCIYDHQISGFCQNASSTVFSLADMLVRNLEYDLGMRIGGEGVLVETTSDGFVDFIEEGKFDGFMQNADLNQSQASPISADFEAERIDFDTDNL</sequence>
<dbReference type="EMBL" id="CP041186">
    <property type="protein sequence ID" value="QDG54709.1"/>
    <property type="molecule type" value="Genomic_DNA"/>
</dbReference>
<feature type="chain" id="PRO_5030106909" description="Abnormal spindle-like microcephaly-associated protein ASH domain-containing protein" evidence="1">
    <location>
        <begin position="24"/>
        <end position="604"/>
    </location>
</feature>
<keyword evidence="1" id="KW-0732">Signal</keyword>
<protein>
    <recommendedName>
        <fullName evidence="4">Abnormal spindle-like microcephaly-associated protein ASH domain-containing protein</fullName>
    </recommendedName>
</protein>
<organism evidence="2 3">
    <name type="scientific">Persicimonas caeni</name>
    <dbReference type="NCBI Taxonomy" id="2292766"/>
    <lineage>
        <taxon>Bacteria</taxon>
        <taxon>Deltaproteobacteria</taxon>
        <taxon>Bradymonadales</taxon>
        <taxon>Bradymonadaceae</taxon>
        <taxon>Persicimonas</taxon>
    </lineage>
</organism>
<proteinExistence type="predicted"/>
<dbReference type="OrthoDB" id="5491132at2"/>
<dbReference type="Proteomes" id="UP000315995">
    <property type="component" value="Chromosome"/>
</dbReference>
<feature type="signal peptide" evidence="1">
    <location>
        <begin position="1"/>
        <end position="23"/>
    </location>
</feature>
<name>A0A4Y6Q2K8_PERCE</name>
<dbReference type="AlphaFoldDB" id="A0A4Y6Q2K8"/>
<evidence type="ECO:0008006" key="4">
    <source>
        <dbReference type="Google" id="ProtNLM"/>
    </source>
</evidence>
<accession>A0A4Y6Q2K8</accession>
<evidence type="ECO:0000313" key="3">
    <source>
        <dbReference type="Proteomes" id="UP000315995"/>
    </source>
</evidence>
<dbReference type="RefSeq" id="WP_141201153.1">
    <property type="nucleotide sequence ID" value="NZ_CP041186.1"/>
</dbReference>
<reference evidence="2 3" key="1">
    <citation type="submission" date="2019-06" db="EMBL/GenBank/DDBJ databases">
        <title>Persicimonas caeni gen. nov., sp. nov., a predatory bacterium isolated from solar saltern.</title>
        <authorList>
            <person name="Wang S."/>
        </authorList>
    </citation>
    <scope>NUCLEOTIDE SEQUENCE [LARGE SCALE GENOMIC DNA]</scope>
    <source>
        <strain evidence="2 3">YN101</strain>
    </source>
</reference>
<accession>A0A5B8YDK4</accession>
<dbReference type="PROSITE" id="PS51257">
    <property type="entry name" value="PROKAR_LIPOPROTEIN"/>
    <property type="match status" value="1"/>
</dbReference>
<keyword evidence="3" id="KW-1185">Reference proteome</keyword>
<evidence type="ECO:0000256" key="1">
    <source>
        <dbReference type="SAM" id="SignalP"/>
    </source>
</evidence>